<keyword evidence="1" id="KW-0732">Signal</keyword>
<dbReference type="PROSITE" id="PS51257">
    <property type="entry name" value="PROKAR_LIPOPROTEIN"/>
    <property type="match status" value="1"/>
</dbReference>
<comment type="caution">
    <text evidence="3">The sequence shown here is derived from an EMBL/GenBank/DDBJ whole genome shotgun (WGS) entry which is preliminary data.</text>
</comment>
<dbReference type="AlphaFoldDB" id="A0A1B9XXV6"/>
<evidence type="ECO:0000259" key="2">
    <source>
        <dbReference type="Pfam" id="PF00188"/>
    </source>
</evidence>
<dbReference type="InterPro" id="IPR014044">
    <property type="entry name" value="CAP_dom"/>
</dbReference>
<reference evidence="3 4" key="1">
    <citation type="submission" date="2016-06" db="EMBL/GenBank/DDBJ databases">
        <title>Draft Genome Sequence of Tenacibaculum soleae UCD-KL19.</title>
        <authorList>
            <person name="Eisen J.A."/>
            <person name="Coil D.A."/>
            <person name="Lujan K.M."/>
        </authorList>
    </citation>
    <scope>NUCLEOTIDE SEQUENCE [LARGE SCALE GENOMIC DNA]</scope>
    <source>
        <strain evidence="3 4">UCD-KL19</strain>
    </source>
</reference>
<feature type="signal peptide" evidence="1">
    <location>
        <begin position="1"/>
        <end position="20"/>
    </location>
</feature>
<dbReference type="SUPFAM" id="SSF55797">
    <property type="entry name" value="PR-1-like"/>
    <property type="match status" value="1"/>
</dbReference>
<organism evidence="3 4">
    <name type="scientific">Tenacibaculum soleae</name>
    <dbReference type="NCBI Taxonomy" id="447689"/>
    <lineage>
        <taxon>Bacteria</taxon>
        <taxon>Pseudomonadati</taxon>
        <taxon>Bacteroidota</taxon>
        <taxon>Flavobacteriia</taxon>
        <taxon>Flavobacteriales</taxon>
        <taxon>Flavobacteriaceae</taxon>
        <taxon>Tenacibaculum</taxon>
    </lineage>
</organism>
<dbReference type="InterPro" id="IPR035940">
    <property type="entry name" value="CAP_sf"/>
</dbReference>
<dbReference type="Gene3D" id="3.40.33.10">
    <property type="entry name" value="CAP"/>
    <property type="match status" value="1"/>
</dbReference>
<sequence length="155" mass="17382">MFSKKHFLILLIAFSFLSCGDNSTDEIEDLENKSITQEVHQLVNEHRATIGKSALTFNNQISEMALEHTKYMINKGKISHDNFDARFAQVRALVNAMSFAENVASKQNSAQEVVTGWLNSAGHRANIEGDYTHTGIGVLKNASGNYYFTQLFYSK</sequence>
<evidence type="ECO:0000313" key="3">
    <source>
        <dbReference type="EMBL" id="OCK42359.1"/>
    </source>
</evidence>
<dbReference type="CDD" id="cd05379">
    <property type="entry name" value="CAP_bacterial"/>
    <property type="match status" value="1"/>
</dbReference>
<name>A0A1B9XXV6_9FLAO</name>
<feature type="chain" id="PRO_5008639945" description="SCP domain-containing protein" evidence="1">
    <location>
        <begin position="21"/>
        <end position="155"/>
    </location>
</feature>
<dbReference type="Proteomes" id="UP000093186">
    <property type="component" value="Unassembled WGS sequence"/>
</dbReference>
<evidence type="ECO:0000256" key="1">
    <source>
        <dbReference type="SAM" id="SignalP"/>
    </source>
</evidence>
<feature type="domain" description="SCP" evidence="2">
    <location>
        <begin position="41"/>
        <end position="152"/>
    </location>
</feature>
<dbReference type="PANTHER" id="PTHR31157">
    <property type="entry name" value="SCP DOMAIN-CONTAINING PROTEIN"/>
    <property type="match status" value="1"/>
</dbReference>
<dbReference type="PANTHER" id="PTHR31157:SF1">
    <property type="entry name" value="SCP DOMAIN-CONTAINING PROTEIN"/>
    <property type="match status" value="1"/>
</dbReference>
<dbReference type="STRING" id="447689.BA195_12105"/>
<dbReference type="Pfam" id="PF00188">
    <property type="entry name" value="CAP"/>
    <property type="match status" value="1"/>
</dbReference>
<evidence type="ECO:0000313" key="4">
    <source>
        <dbReference type="Proteomes" id="UP000093186"/>
    </source>
</evidence>
<dbReference type="RefSeq" id="WP_068705918.1">
    <property type="nucleotide sequence ID" value="NZ_JAUOSW010000003.1"/>
</dbReference>
<accession>A0A1B9XXV6</accession>
<dbReference type="EMBL" id="MAKX01000024">
    <property type="protein sequence ID" value="OCK42359.1"/>
    <property type="molecule type" value="Genomic_DNA"/>
</dbReference>
<dbReference type="OrthoDB" id="982527at2"/>
<keyword evidence="4" id="KW-1185">Reference proteome</keyword>
<gene>
    <name evidence="3" type="ORF">BA195_12105</name>
</gene>
<proteinExistence type="predicted"/>
<protein>
    <recommendedName>
        <fullName evidence="2">SCP domain-containing protein</fullName>
    </recommendedName>
</protein>